<dbReference type="GO" id="GO:0009307">
    <property type="term" value="P:DNA restriction-modification system"/>
    <property type="evidence" value="ECO:0007669"/>
    <property type="project" value="UniProtKB-KW"/>
</dbReference>
<dbReference type="Pfam" id="PF02384">
    <property type="entry name" value="N6_Mtase"/>
    <property type="match status" value="1"/>
</dbReference>
<dbReference type="SMART" id="SM00487">
    <property type="entry name" value="DEXDc"/>
    <property type="match status" value="1"/>
</dbReference>
<keyword evidence="3" id="KW-0378">Hydrolase</keyword>
<dbReference type="Gene3D" id="3.40.50.150">
    <property type="entry name" value="Vaccinia Virus protein VP39"/>
    <property type="match status" value="1"/>
</dbReference>
<dbReference type="InterPro" id="IPR050628">
    <property type="entry name" value="SNF2_RAD54_helicase_TF"/>
</dbReference>
<dbReference type="PANTHER" id="PTHR45626">
    <property type="entry name" value="TRANSCRIPTION TERMINATION FACTOR 2-RELATED"/>
    <property type="match status" value="1"/>
</dbReference>
<dbReference type="InterPro" id="IPR014001">
    <property type="entry name" value="Helicase_ATP-bd"/>
</dbReference>
<evidence type="ECO:0000256" key="1">
    <source>
        <dbReference type="ARBA" id="ARBA00022741"/>
    </source>
</evidence>
<dbReference type="InterPro" id="IPR003356">
    <property type="entry name" value="DNA_methylase_A-5"/>
</dbReference>
<dbReference type="EMBL" id="KX711616">
    <property type="protein sequence ID" value="APB62341.1"/>
    <property type="molecule type" value="Genomic_DNA"/>
</dbReference>
<feature type="domain" description="Helicase ATP-binding" evidence="5">
    <location>
        <begin position="489"/>
        <end position="651"/>
    </location>
</feature>
<accession>A0A1J0AKU2</accession>
<reference evidence="6" key="1">
    <citation type="journal article" date="2002" name="Mikrobiologiia">
        <title>Soil strain of Bacillus subtilis harboring a large plasmid that mediates high-frequency conjugal mobilization.</title>
        <authorList>
            <person name="Lotareva O.V."/>
            <person name="Poluektova E.U."/>
            <person name="Titok M.A."/>
            <person name="Prozorov A.A."/>
        </authorList>
    </citation>
    <scope>NUCLEOTIDE SEQUENCE</scope>
    <source>
        <strain evidence="6">72</strain>
        <plasmid evidence="6">pBS72</plasmid>
    </source>
</reference>
<evidence type="ECO:0000313" key="6">
    <source>
        <dbReference type="EMBL" id="APB62341.1"/>
    </source>
</evidence>
<dbReference type="GO" id="GO:0032259">
    <property type="term" value="P:methylation"/>
    <property type="evidence" value="ECO:0007669"/>
    <property type="project" value="UniProtKB-KW"/>
</dbReference>
<dbReference type="CDD" id="cd02440">
    <property type="entry name" value="AdoMet_MTases"/>
    <property type="match status" value="1"/>
</dbReference>
<geneLocation type="plasmid" evidence="6">
    <name>pBS72</name>
</geneLocation>
<evidence type="ECO:0000256" key="4">
    <source>
        <dbReference type="ARBA" id="ARBA00022840"/>
    </source>
</evidence>
<protein>
    <submittedName>
        <fullName evidence="6">DNA methylase or (And) helicase</fullName>
    </submittedName>
</protein>
<dbReference type="SUPFAM" id="SSF53335">
    <property type="entry name" value="S-adenosyl-L-methionine-dependent methyltransferases"/>
    <property type="match status" value="1"/>
</dbReference>
<proteinExistence type="predicted"/>
<reference evidence="6" key="3">
    <citation type="journal article" date="2004" name="Mol. Biol. (Mosk.)">
        <title>The replication system of plasmids from Bacillus subtilis environmental isolates.</title>
        <authorList>
            <person name="Lagodich A.V."/>
            <person name="Shtaniuk Iu.V."/>
            <person name="Prozorov A.A."/>
            <person name="Titok M.A."/>
        </authorList>
    </citation>
    <scope>NUCLEOTIDE SEQUENCE</scope>
    <source>
        <strain evidence="6">72</strain>
        <plasmid evidence="6">pBS72</plasmid>
    </source>
</reference>
<keyword evidence="6" id="KW-0489">Methyltransferase</keyword>
<dbReference type="PROSITE" id="PS51192">
    <property type="entry name" value="HELICASE_ATP_BIND_1"/>
    <property type="match status" value="1"/>
</dbReference>
<keyword evidence="6" id="KW-0614">Plasmid</keyword>
<evidence type="ECO:0000256" key="2">
    <source>
        <dbReference type="ARBA" id="ARBA00022747"/>
    </source>
</evidence>
<dbReference type="GO" id="GO:0006281">
    <property type="term" value="P:DNA repair"/>
    <property type="evidence" value="ECO:0007669"/>
    <property type="project" value="TreeGrafter"/>
</dbReference>
<keyword evidence="6" id="KW-0347">Helicase</keyword>
<dbReference type="InterPro" id="IPR029063">
    <property type="entry name" value="SAM-dependent_MTases_sf"/>
</dbReference>
<dbReference type="InterPro" id="IPR011545">
    <property type="entry name" value="DEAD/DEAH_box_helicase_dom"/>
</dbReference>
<reference evidence="6" key="2">
    <citation type="journal article" date="2003" name="Plasmid">
        <title>Bacillus subtilis soil isolates: plasmid replicon analysis and construction of a new theta-replicating vector.</title>
        <authorList>
            <person name="Titok M.A."/>
            <person name="Chapuis J."/>
            <person name="Selezneva Y.V."/>
            <person name="Lagodich A.V."/>
            <person name="Prokulevich V.A."/>
            <person name="Ehrlich S.D."/>
            <person name="Janniere L."/>
        </authorList>
    </citation>
    <scope>NUCLEOTIDE SEQUENCE</scope>
    <source>
        <strain evidence="6">72</strain>
        <plasmid evidence="6">pBS72</plasmid>
    </source>
</reference>
<keyword evidence="2" id="KW-0680">Restriction system</keyword>
<dbReference type="PROSITE" id="PS00092">
    <property type="entry name" value="N6_MTASE"/>
    <property type="match status" value="1"/>
</dbReference>
<reference evidence="6" key="4">
    <citation type="journal article" date="2006" name="Microbiology">
        <title>The replicative polymerases PolC and DnaE are required for theta replication of the Bacillus subtilis plasmid pBS72.</title>
        <authorList>
            <person name="Titok M."/>
            <person name="Suski C."/>
            <person name="Dalmais B."/>
            <person name="Ehrlich S.D."/>
            <person name="Janniere L."/>
        </authorList>
    </citation>
    <scope>NUCLEOTIDE SEQUENCE</scope>
    <source>
        <strain evidence="6">72</strain>
        <plasmid evidence="6">pBS72</plasmid>
    </source>
</reference>
<evidence type="ECO:0000259" key="5">
    <source>
        <dbReference type="PROSITE" id="PS51192"/>
    </source>
</evidence>
<dbReference type="SUPFAM" id="SSF52540">
    <property type="entry name" value="P-loop containing nucleoside triphosphate hydrolases"/>
    <property type="match status" value="2"/>
</dbReference>
<dbReference type="AlphaFoldDB" id="A0A1J0AKU2"/>
<sequence>MKYNISHYKIPQHERKTANEKLLYLIDHNMCEEYGITKTDVFNSFTGDGGLHGLEFKAYKNFHSYTEAKKEIENGQFFTSHKISRFLLDCLKPSQHDLVADLTCGMGNFFNYLPNEVNVYGNELDIKAFKVARFLYPEANITNQDIRFYNPGIKFDLILGNPPFNLKWDVENNSYLSQLYYCLKSAELLKPGGLMALIVPKSFMNDDFSDAGIIHEIGAKFNFICQFLLPSNAFEHTGVKNFETKIMIFQNKSIHLEERPFNIRYETINIDELGAQHIYNSFVLPALREKEKVSQKIKLEIASAGQEEKEFMYKVDKLLFDIKRHAKTKKYYSKCREYVNRYHTQQKPEGMDYSEWNKTKVTKNKVIRYLKNTLNKQHKTEKDETRLVKTRYGLKLKPYSRKQSMLLNRLKDTKEMTFADMLLQEVYPFSDKRYLAMFKKKQRAFKSVNTAFSDIEPDSSTKKFLDELVIKDTENDKEIRLNEVQKADTAKLLQKNSVYLQWGTGSGKSISAIAQMLYRQQYNNVRNIFIIAPAIAIQNNWADILANYEMDFTHIKSLKDIYSIQKGQIVLMTFGMLTKYQKFVKKHIKIQSQKVMLVLDEADGISNPSSKRTKAVLNCFRRVKYKLLLSATSTRNNIAEAFTAFELLYNNSVNMLCEAELIYVQDKETKELKSIDNQDNYLKPFPAYKKGHTLFKRCFSPEKTTVFGIGKQNQDVYNGEYLKALIDKTMITRTFEEVSGKNLYKLTPSFCSFNQDEEQLYSVIIQEFYKLAHMFKSTGNARKDALLQIINQLNSLLKACVTPDKFPEYYSSQMPSKALKMLSMLNKWDSEHIAIGCTHIHTVQSYASYIRKHFPDRPLFIITGDKVSLKRRKEIVRSLKSTENGILICTQQSLSSSMNIDFVNKVLLLELQWNFAAMHQFFARFIRYTSDKQKDIRFLTVKNSIEANLLKLIMTKEKLNSFMKNDYMDDEEINERFGIDSDILDMLLTKETDKDGKSYIAWGNQKFLKSS</sequence>
<dbReference type="GO" id="GO:0004386">
    <property type="term" value="F:helicase activity"/>
    <property type="evidence" value="ECO:0007669"/>
    <property type="project" value="UniProtKB-KW"/>
</dbReference>
<dbReference type="Pfam" id="PF00271">
    <property type="entry name" value="Helicase_C"/>
    <property type="match status" value="1"/>
</dbReference>
<dbReference type="GO" id="GO:0016787">
    <property type="term" value="F:hydrolase activity"/>
    <property type="evidence" value="ECO:0007669"/>
    <property type="project" value="UniProtKB-KW"/>
</dbReference>
<reference evidence="6" key="5">
    <citation type="submission" date="2016-08" db="EMBL/GenBank/DDBJ databases">
        <authorList>
            <person name="Satsunkevich N.E."/>
            <person name="Valentovich L.N."/>
            <person name="Kolomiets E.I."/>
            <person name="Titok M.A."/>
        </authorList>
    </citation>
    <scope>NUCLEOTIDE SEQUENCE</scope>
    <source>
        <strain evidence="6">72</strain>
        <plasmid evidence="6">pBS72</plasmid>
    </source>
</reference>
<evidence type="ECO:0000256" key="3">
    <source>
        <dbReference type="ARBA" id="ARBA00022801"/>
    </source>
</evidence>
<dbReference type="InterPro" id="IPR002052">
    <property type="entry name" value="DNA_methylase_N6_adenine_CS"/>
</dbReference>
<dbReference type="GO" id="GO:0008094">
    <property type="term" value="F:ATP-dependent activity, acting on DNA"/>
    <property type="evidence" value="ECO:0007669"/>
    <property type="project" value="TreeGrafter"/>
</dbReference>
<keyword evidence="6" id="KW-0808">Transferase</keyword>
<dbReference type="InterPro" id="IPR027417">
    <property type="entry name" value="P-loop_NTPase"/>
</dbReference>
<dbReference type="Pfam" id="PF00270">
    <property type="entry name" value="DEAD"/>
    <property type="match status" value="1"/>
</dbReference>
<gene>
    <name evidence="6" type="ORF">pBS72_0720</name>
</gene>
<dbReference type="InterPro" id="IPR001650">
    <property type="entry name" value="Helicase_C-like"/>
</dbReference>
<dbReference type="SMART" id="SM00490">
    <property type="entry name" value="HELICc"/>
    <property type="match status" value="1"/>
</dbReference>
<name>A0A1J0AKU2_BACIU</name>
<keyword evidence="4" id="KW-0067">ATP-binding</keyword>
<dbReference type="GO" id="GO:0008170">
    <property type="term" value="F:N-methyltransferase activity"/>
    <property type="evidence" value="ECO:0007669"/>
    <property type="project" value="InterPro"/>
</dbReference>
<dbReference type="PRINTS" id="PR00507">
    <property type="entry name" value="N12N6MTFRASE"/>
</dbReference>
<dbReference type="Gene3D" id="3.40.50.300">
    <property type="entry name" value="P-loop containing nucleotide triphosphate hydrolases"/>
    <property type="match status" value="2"/>
</dbReference>
<dbReference type="GO" id="GO:0003677">
    <property type="term" value="F:DNA binding"/>
    <property type="evidence" value="ECO:0007669"/>
    <property type="project" value="InterPro"/>
</dbReference>
<keyword evidence="1" id="KW-0547">Nucleotide-binding</keyword>
<dbReference type="GO" id="GO:0005524">
    <property type="term" value="F:ATP binding"/>
    <property type="evidence" value="ECO:0007669"/>
    <property type="project" value="UniProtKB-KW"/>
</dbReference>
<organism evidence="6">
    <name type="scientific">Bacillus subtilis</name>
    <dbReference type="NCBI Taxonomy" id="1423"/>
    <lineage>
        <taxon>Bacteria</taxon>
        <taxon>Bacillati</taxon>
        <taxon>Bacillota</taxon>
        <taxon>Bacilli</taxon>
        <taxon>Bacillales</taxon>
        <taxon>Bacillaceae</taxon>
        <taxon>Bacillus</taxon>
    </lineage>
</organism>